<dbReference type="SUPFAM" id="SSF117916">
    <property type="entry name" value="Fe-S cluster assembly (FSCA) domain-like"/>
    <property type="match status" value="1"/>
</dbReference>
<accession>A0A7X7LYH9</accession>
<gene>
    <name evidence="2" type="primary">sufT</name>
    <name evidence="2" type="ORF">GX576_12650</name>
</gene>
<dbReference type="OrthoDB" id="9805360at2"/>
<dbReference type="InterPro" id="IPR034904">
    <property type="entry name" value="FSCA_dom_sf"/>
</dbReference>
<dbReference type="RefSeq" id="WP_068807199.1">
    <property type="nucleotide sequence ID" value="NZ_MBFM01000003.1"/>
</dbReference>
<dbReference type="Gene3D" id="3.30.300.130">
    <property type="entry name" value="Fe-S cluster assembly (FSCA)"/>
    <property type="match status" value="1"/>
</dbReference>
<organism evidence="2 3">
    <name type="scientific">Thauera phenolivorans</name>
    <dbReference type="NCBI Taxonomy" id="1792543"/>
    <lineage>
        <taxon>Bacteria</taxon>
        <taxon>Pseudomonadati</taxon>
        <taxon>Pseudomonadota</taxon>
        <taxon>Betaproteobacteria</taxon>
        <taxon>Rhodocyclales</taxon>
        <taxon>Zoogloeaceae</taxon>
        <taxon>Thauera</taxon>
    </lineage>
</organism>
<evidence type="ECO:0000313" key="3">
    <source>
        <dbReference type="Proteomes" id="UP000536534"/>
    </source>
</evidence>
<dbReference type="PANTHER" id="PTHR42831">
    <property type="entry name" value="FE-S PROTEIN MATURATION AUXILIARY FACTOR YITW"/>
    <property type="match status" value="1"/>
</dbReference>
<protein>
    <submittedName>
        <fullName evidence="2">Putative Fe-S cluster assembly protein SufT</fullName>
    </submittedName>
</protein>
<dbReference type="Pfam" id="PF01883">
    <property type="entry name" value="FeS_assembly_P"/>
    <property type="match status" value="1"/>
</dbReference>
<dbReference type="AlphaFoldDB" id="A0A7X7LYH9"/>
<dbReference type="EMBL" id="JAAYYV010000348">
    <property type="protein sequence ID" value="NLF55221.1"/>
    <property type="molecule type" value="Genomic_DNA"/>
</dbReference>
<dbReference type="InterPro" id="IPR002744">
    <property type="entry name" value="MIP18-like"/>
</dbReference>
<evidence type="ECO:0000259" key="1">
    <source>
        <dbReference type="Pfam" id="PF01883"/>
    </source>
</evidence>
<dbReference type="InterPro" id="IPR017776">
    <property type="entry name" value="FeS_assembly_SufT_put"/>
</dbReference>
<evidence type="ECO:0000313" key="2">
    <source>
        <dbReference type="EMBL" id="NLF55221.1"/>
    </source>
</evidence>
<reference evidence="2 3" key="1">
    <citation type="journal article" date="2020" name="Biotechnol. Biofuels">
        <title>New insights from the biogas microbiome by comprehensive genome-resolved metagenomics of nearly 1600 species originating from multiple anaerobic digesters.</title>
        <authorList>
            <person name="Campanaro S."/>
            <person name="Treu L."/>
            <person name="Rodriguez-R L.M."/>
            <person name="Kovalovszki A."/>
            <person name="Ziels R.M."/>
            <person name="Maus I."/>
            <person name="Zhu X."/>
            <person name="Kougias P.G."/>
            <person name="Basile A."/>
            <person name="Luo G."/>
            <person name="Schluter A."/>
            <person name="Konstantinidis K.T."/>
            <person name="Angelidaki I."/>
        </authorList>
    </citation>
    <scope>NUCLEOTIDE SEQUENCE [LARGE SCALE GENOMIC DNA]</scope>
    <source>
        <strain evidence="2">AS06rmzACSIP_256</strain>
    </source>
</reference>
<dbReference type="Proteomes" id="UP000536534">
    <property type="component" value="Unassembled WGS sequence"/>
</dbReference>
<dbReference type="NCBIfam" id="TIGR03406">
    <property type="entry name" value="FeS_long_SufT"/>
    <property type="match status" value="1"/>
</dbReference>
<proteinExistence type="predicted"/>
<dbReference type="InterPro" id="IPR052339">
    <property type="entry name" value="Fe-S_Maturation_MIP18"/>
</dbReference>
<feature type="domain" description="MIP18 family-like" evidence="1">
    <location>
        <begin position="94"/>
        <end position="166"/>
    </location>
</feature>
<dbReference type="PANTHER" id="PTHR42831:SF1">
    <property type="entry name" value="FE-S PROTEIN MATURATION AUXILIARY FACTOR YITW"/>
    <property type="match status" value="1"/>
</dbReference>
<sequence>MGERYGETDTRVLSRELAAVSVPWGRPETLEEGSHVLVTQRLGGSITVMCGGNLYRVDERNADALGLEPQPEALAMPAVGEAAETAEEIEKMAWAQLATCFDPEIPIDIVNLGLVYACTAEPLPEGGFRLAVKMTLTAPGCGMGTLIADEARDKLLKIPGVEAATVDLVWDPPWSREMMSEAARLEMGLL</sequence>
<name>A0A7X7LYH9_9RHOO</name>
<comment type="caution">
    <text evidence="2">The sequence shown here is derived from an EMBL/GenBank/DDBJ whole genome shotgun (WGS) entry which is preliminary data.</text>
</comment>